<dbReference type="GO" id="GO:0003899">
    <property type="term" value="F:DNA-directed RNA polymerase activity"/>
    <property type="evidence" value="ECO:0007669"/>
    <property type="project" value="UniProtKB-UniRule"/>
</dbReference>
<dbReference type="NCBIfam" id="TIGR01391">
    <property type="entry name" value="dnaG"/>
    <property type="match status" value="1"/>
</dbReference>
<evidence type="ECO:0000256" key="5">
    <source>
        <dbReference type="ARBA" id="ARBA00022705"/>
    </source>
</evidence>
<name>A0A6N8EHB3_9GAMM</name>
<keyword evidence="2 12" id="KW-0639">Primosome</keyword>
<proteinExistence type="inferred from homology"/>
<dbReference type="Gene3D" id="1.20.50.20">
    <property type="entry name" value="DnaG, RNA polymerase domain, helical bundle"/>
    <property type="match status" value="1"/>
</dbReference>
<dbReference type="InterPro" id="IPR036977">
    <property type="entry name" value="DNA_primase_Znf_CHC2"/>
</dbReference>
<comment type="function">
    <text evidence="12">RNA polymerase that catalyzes the synthesis of short RNA molecules used as primers for DNA polymerase during DNA replication.</text>
</comment>
<organism evidence="15 16">
    <name type="scientific">Allochromatium palmeri</name>
    <dbReference type="NCBI Taxonomy" id="231048"/>
    <lineage>
        <taxon>Bacteria</taxon>
        <taxon>Pseudomonadati</taxon>
        <taxon>Pseudomonadota</taxon>
        <taxon>Gammaproteobacteria</taxon>
        <taxon>Chromatiales</taxon>
        <taxon>Chromatiaceae</taxon>
        <taxon>Allochromatium</taxon>
    </lineage>
</organism>
<dbReference type="Gene3D" id="3.90.580.10">
    <property type="entry name" value="Zinc finger, CHC2-type domain"/>
    <property type="match status" value="1"/>
</dbReference>
<comment type="catalytic activity">
    <reaction evidence="12">
        <text>ssDNA + n NTP = ssDNA/pppN(pN)n-1 hybrid + (n-1) diphosphate.</text>
        <dbReference type="EC" id="2.7.7.101"/>
    </reaction>
</comment>
<dbReference type="Pfam" id="PF10410">
    <property type="entry name" value="DnaB_bind"/>
    <property type="match status" value="1"/>
</dbReference>
<dbReference type="InterPro" id="IPR019475">
    <property type="entry name" value="DNA_primase_DnaB-bd"/>
</dbReference>
<keyword evidence="9" id="KW-0460">Magnesium</keyword>
<dbReference type="InterPro" id="IPR016136">
    <property type="entry name" value="DNA_helicase_N/primase_C"/>
</dbReference>
<evidence type="ECO:0000256" key="4">
    <source>
        <dbReference type="ARBA" id="ARBA00022695"/>
    </source>
</evidence>
<sequence length="583" mass="65479">MAGHIPPEFIDQLLVRTDIVDVIGSRLQLRKAGREFQSRCPFHEEKTPSFSVSPDKQFYHCFGCGAHGTAIGFLMEYDHLPFREAVEELAERAGLEIPSDGDPTQAVADHGPLYRLLEEVAAYYRQQLRDHPEAQRAIAYLKGRGLTGEIAARFGLGYAPARGNPVLTQFGRDDAARARLQTVGLVSEQDGRRYDKFRDRVLFPIRDRRGRVIGFGGRLLGEGKPKYLNSPETPIFHKGRELYGLHEAQRANRKLDALIVVEGYLDVIALAQFGISNAVATLGTATTPEHLNQLLKLAPDIVFCFDGDRAGRAAAWKALETALPLATGHQAIRFLFLSEGDDPDTLVRREGAEGFRSRLERAQPLSDFLFEHLSASMDTTTMDGRARFASQLQPYIDRLPPGVYRDLLVKRLADFTGTPLQSARPAAARAQTGRGRAARFSQPARPSLVAQAIALLLDRPDLAPQALDLNDDWRRSSQRGIEVLAQLLDLLSQSPDLSKARLLERWREHPHFDYLQRLSVDPFLRDMNAEGAGAELTGAIERLSTEVREHEWRQPLNKRSPSEWTEEERARLAQRDWSMRELD</sequence>
<keyword evidence="7 12" id="KW-0863">Zinc-finger</keyword>
<dbReference type="PROSITE" id="PS50880">
    <property type="entry name" value="TOPRIM"/>
    <property type="match status" value="1"/>
</dbReference>
<dbReference type="Gene3D" id="1.10.860.10">
    <property type="entry name" value="DNAb Helicase, Chain A"/>
    <property type="match status" value="1"/>
</dbReference>
<dbReference type="InterPro" id="IPR006171">
    <property type="entry name" value="TOPRIM_dom"/>
</dbReference>
<evidence type="ECO:0000256" key="10">
    <source>
        <dbReference type="ARBA" id="ARBA00023125"/>
    </source>
</evidence>
<comment type="domain">
    <text evidence="12">Contains an N-terminal zinc-binding domain, a central core domain that contains the primase activity, and a C-terminal DnaB-binding domain.</text>
</comment>
<dbReference type="SMART" id="SM00493">
    <property type="entry name" value="TOPRIM"/>
    <property type="match status" value="1"/>
</dbReference>
<keyword evidence="8 12" id="KW-0862">Zinc</keyword>
<feature type="region of interest" description="Disordered" evidence="13">
    <location>
        <begin position="549"/>
        <end position="583"/>
    </location>
</feature>
<dbReference type="Pfam" id="PF08278">
    <property type="entry name" value="DnaG_DnaB_bind"/>
    <property type="match status" value="1"/>
</dbReference>
<dbReference type="HAMAP" id="MF_00974">
    <property type="entry name" value="DNA_primase_DnaG"/>
    <property type="match status" value="1"/>
</dbReference>
<dbReference type="FunFam" id="3.90.580.10:FF:000001">
    <property type="entry name" value="DNA primase"/>
    <property type="match status" value="1"/>
</dbReference>
<dbReference type="SUPFAM" id="SSF57783">
    <property type="entry name" value="Zinc beta-ribbon"/>
    <property type="match status" value="1"/>
</dbReference>
<keyword evidence="4 12" id="KW-0548">Nucleotidyltransferase</keyword>
<keyword evidence="10 12" id="KW-0238">DNA-binding</keyword>
<dbReference type="InterPro" id="IPR013173">
    <property type="entry name" value="DNA_primase_DnaG_DnaB-bd_dom"/>
</dbReference>
<dbReference type="SUPFAM" id="SSF56731">
    <property type="entry name" value="DNA primase core"/>
    <property type="match status" value="1"/>
</dbReference>
<dbReference type="GO" id="GO:0000428">
    <property type="term" value="C:DNA-directed RNA polymerase complex"/>
    <property type="evidence" value="ECO:0007669"/>
    <property type="project" value="UniProtKB-KW"/>
</dbReference>
<dbReference type="InterPro" id="IPR034151">
    <property type="entry name" value="TOPRIM_DnaG_bac"/>
</dbReference>
<comment type="similarity">
    <text evidence="12">Belongs to the DnaG primase family.</text>
</comment>
<dbReference type="SMART" id="SM00400">
    <property type="entry name" value="ZnF_CHCC"/>
    <property type="match status" value="1"/>
</dbReference>
<keyword evidence="1 12" id="KW-0240">DNA-directed RNA polymerase</keyword>
<dbReference type="InterPro" id="IPR006295">
    <property type="entry name" value="DNA_primase_DnaG"/>
</dbReference>
<dbReference type="PANTHER" id="PTHR30313:SF2">
    <property type="entry name" value="DNA PRIMASE"/>
    <property type="match status" value="1"/>
</dbReference>
<dbReference type="GO" id="GO:0005737">
    <property type="term" value="C:cytoplasm"/>
    <property type="evidence" value="ECO:0007669"/>
    <property type="project" value="TreeGrafter"/>
</dbReference>
<accession>A0A6N8EHB3</accession>
<dbReference type="GO" id="GO:1990077">
    <property type="term" value="C:primosome complex"/>
    <property type="evidence" value="ECO:0007669"/>
    <property type="project" value="UniProtKB-KW"/>
</dbReference>
<dbReference type="InterPro" id="IPR050219">
    <property type="entry name" value="DnaG_primase"/>
</dbReference>
<keyword evidence="3 12" id="KW-0808">Transferase</keyword>
<dbReference type="SUPFAM" id="SSF117023">
    <property type="entry name" value="DNA primase DnaG, C-terminal domain"/>
    <property type="match status" value="1"/>
</dbReference>
<evidence type="ECO:0000256" key="6">
    <source>
        <dbReference type="ARBA" id="ARBA00022723"/>
    </source>
</evidence>
<dbReference type="CDD" id="cd03364">
    <property type="entry name" value="TOPRIM_DnaG_primases"/>
    <property type="match status" value="1"/>
</dbReference>
<dbReference type="FunFam" id="3.40.1360.10:FF:000002">
    <property type="entry name" value="DNA primase"/>
    <property type="match status" value="1"/>
</dbReference>
<dbReference type="PANTHER" id="PTHR30313">
    <property type="entry name" value="DNA PRIMASE"/>
    <property type="match status" value="1"/>
</dbReference>
<dbReference type="FunFam" id="3.90.980.10:FF:000001">
    <property type="entry name" value="DNA primase"/>
    <property type="match status" value="1"/>
</dbReference>
<feature type="domain" description="Toprim" evidence="14">
    <location>
        <begin position="256"/>
        <end position="340"/>
    </location>
</feature>
<evidence type="ECO:0000256" key="12">
    <source>
        <dbReference type="HAMAP-Rule" id="MF_00974"/>
    </source>
</evidence>
<dbReference type="GO" id="GO:0006269">
    <property type="term" value="P:DNA replication, synthesis of primer"/>
    <property type="evidence" value="ECO:0007669"/>
    <property type="project" value="UniProtKB-UniRule"/>
</dbReference>
<dbReference type="RefSeq" id="WP_155450462.1">
    <property type="nucleotide sequence ID" value="NZ_WNKT01000026.1"/>
</dbReference>
<keyword evidence="11 12" id="KW-0804">Transcription</keyword>
<keyword evidence="16" id="KW-1185">Reference proteome</keyword>
<keyword evidence="6 12" id="KW-0479">Metal-binding</keyword>
<comment type="caution">
    <text evidence="15">The sequence shown here is derived from an EMBL/GenBank/DDBJ whole genome shotgun (WGS) entry which is preliminary data.</text>
</comment>
<evidence type="ECO:0000256" key="11">
    <source>
        <dbReference type="ARBA" id="ARBA00023163"/>
    </source>
</evidence>
<dbReference type="Gene3D" id="3.90.980.10">
    <property type="entry name" value="DNA primase, catalytic core, N-terminal domain"/>
    <property type="match status" value="1"/>
</dbReference>
<reference evidence="15 16" key="1">
    <citation type="submission" date="2019-11" db="EMBL/GenBank/DDBJ databases">
        <title>Whole-genome sequence of the anaerobic purple sulfur bacterium Allochromatium palmeri DSM 15591.</title>
        <authorList>
            <person name="Kyndt J.A."/>
            <person name="Meyer T.E."/>
        </authorList>
    </citation>
    <scope>NUCLEOTIDE SEQUENCE [LARGE SCALE GENOMIC DNA]</scope>
    <source>
        <strain evidence="15 16">DSM 15591</strain>
    </source>
</reference>
<evidence type="ECO:0000313" key="16">
    <source>
        <dbReference type="Proteomes" id="UP000434044"/>
    </source>
</evidence>
<dbReference type="Pfam" id="PF01807">
    <property type="entry name" value="Zn_ribbon_DnaG"/>
    <property type="match status" value="1"/>
</dbReference>
<dbReference type="InterPro" id="IPR013264">
    <property type="entry name" value="DNAG_N"/>
</dbReference>
<feature type="zinc finger region" description="CHC2-type" evidence="12">
    <location>
        <begin position="40"/>
        <end position="64"/>
    </location>
</feature>
<dbReference type="Gene3D" id="3.40.1360.10">
    <property type="match status" value="1"/>
</dbReference>
<feature type="compositionally biased region" description="Basic and acidic residues" evidence="13">
    <location>
        <begin position="567"/>
        <end position="583"/>
    </location>
</feature>
<dbReference type="GO" id="GO:0003677">
    <property type="term" value="F:DNA binding"/>
    <property type="evidence" value="ECO:0007669"/>
    <property type="project" value="UniProtKB-KW"/>
</dbReference>
<dbReference type="EC" id="2.7.7.101" evidence="12"/>
<keyword evidence="5 12" id="KW-0235">DNA replication</keyword>
<dbReference type="Proteomes" id="UP000434044">
    <property type="component" value="Unassembled WGS sequence"/>
</dbReference>
<comment type="cofactor">
    <cofactor evidence="12">
        <name>Zn(2+)</name>
        <dbReference type="ChEBI" id="CHEBI:29105"/>
    </cofactor>
    <text evidence="12">Binds 1 zinc ion per monomer.</text>
</comment>
<dbReference type="EMBL" id="WNKT01000026">
    <property type="protein sequence ID" value="MTW21887.1"/>
    <property type="molecule type" value="Genomic_DNA"/>
</dbReference>
<protein>
    <recommendedName>
        <fullName evidence="12">DNA primase</fullName>
        <ecNumber evidence="12">2.7.7.101</ecNumber>
    </recommendedName>
</protein>
<dbReference type="Pfam" id="PF13155">
    <property type="entry name" value="Toprim_2"/>
    <property type="match status" value="1"/>
</dbReference>
<evidence type="ECO:0000256" key="9">
    <source>
        <dbReference type="ARBA" id="ARBA00022842"/>
    </source>
</evidence>
<evidence type="ECO:0000256" key="8">
    <source>
        <dbReference type="ARBA" id="ARBA00022833"/>
    </source>
</evidence>
<evidence type="ECO:0000256" key="3">
    <source>
        <dbReference type="ARBA" id="ARBA00022679"/>
    </source>
</evidence>
<dbReference type="InterPro" id="IPR037068">
    <property type="entry name" value="DNA_primase_core_N_sf"/>
</dbReference>
<evidence type="ECO:0000256" key="1">
    <source>
        <dbReference type="ARBA" id="ARBA00022478"/>
    </source>
</evidence>
<evidence type="ECO:0000313" key="15">
    <source>
        <dbReference type="EMBL" id="MTW21887.1"/>
    </source>
</evidence>
<gene>
    <name evidence="12" type="primary">dnaG</name>
    <name evidence="15" type="ORF">GJ668_12385</name>
</gene>
<dbReference type="Pfam" id="PF08275">
    <property type="entry name" value="DNAG_N"/>
    <property type="match status" value="1"/>
</dbReference>
<evidence type="ECO:0000256" key="13">
    <source>
        <dbReference type="SAM" id="MobiDB-lite"/>
    </source>
</evidence>
<dbReference type="InterPro" id="IPR002694">
    <property type="entry name" value="Znf_CHC2"/>
</dbReference>
<dbReference type="InterPro" id="IPR030846">
    <property type="entry name" value="DnaG_bac"/>
</dbReference>
<evidence type="ECO:0000256" key="2">
    <source>
        <dbReference type="ARBA" id="ARBA00022515"/>
    </source>
</evidence>
<dbReference type="AlphaFoldDB" id="A0A6N8EHB3"/>
<dbReference type="OrthoDB" id="9803773at2"/>
<evidence type="ECO:0000259" key="14">
    <source>
        <dbReference type="PROSITE" id="PS50880"/>
    </source>
</evidence>
<comment type="subunit">
    <text evidence="12">Monomer. Interacts with DnaB.</text>
</comment>
<evidence type="ECO:0000256" key="7">
    <source>
        <dbReference type="ARBA" id="ARBA00022771"/>
    </source>
</evidence>
<dbReference type="GO" id="GO:0008270">
    <property type="term" value="F:zinc ion binding"/>
    <property type="evidence" value="ECO:0007669"/>
    <property type="project" value="UniProtKB-UniRule"/>
</dbReference>